<feature type="region of interest" description="Disordered" evidence="1">
    <location>
        <begin position="147"/>
        <end position="178"/>
    </location>
</feature>
<dbReference type="GO" id="GO:0061631">
    <property type="term" value="F:ubiquitin conjugating enzyme activity"/>
    <property type="evidence" value="ECO:0007669"/>
    <property type="project" value="UniProtKB-EC"/>
</dbReference>
<accession>A0ABR3G3Z8</accession>
<keyword evidence="3" id="KW-0012">Acyltransferase</keyword>
<evidence type="ECO:0000313" key="4">
    <source>
        <dbReference type="Proteomes" id="UP001447188"/>
    </source>
</evidence>
<name>A0ABR3G3Z8_9PEZI</name>
<sequence>MMTPSGRFQTSTRLCLSISDFHPKSFNPAWEVSTILIGLLSFMTSEEMTTGSISATEAERKLLAQRTRWWNCSGGGSGVLDLPTGQVLPNTGDSGPTGRGVGWGDMGKRFRSEWPDVDHENWDWVHEKRINAATGIVMPVPSAANTAGVVRNPGGRGAGGANGRETSVGKRQTQGTTGVPTAGVVVKRGESWARRHKVLVGAIVLLVYVFIVRILE</sequence>
<dbReference type="Proteomes" id="UP001447188">
    <property type="component" value="Unassembled WGS sequence"/>
</dbReference>
<organism evidence="3 4">
    <name type="scientific">Discina gigas</name>
    <dbReference type="NCBI Taxonomy" id="1032678"/>
    <lineage>
        <taxon>Eukaryota</taxon>
        <taxon>Fungi</taxon>
        <taxon>Dikarya</taxon>
        <taxon>Ascomycota</taxon>
        <taxon>Pezizomycotina</taxon>
        <taxon>Pezizomycetes</taxon>
        <taxon>Pezizales</taxon>
        <taxon>Discinaceae</taxon>
        <taxon>Discina</taxon>
    </lineage>
</organism>
<dbReference type="EMBL" id="JBBBZM010000540">
    <property type="protein sequence ID" value="KAL0630533.1"/>
    <property type="molecule type" value="Genomic_DNA"/>
</dbReference>
<dbReference type="SUPFAM" id="SSF54495">
    <property type="entry name" value="UBC-like"/>
    <property type="match status" value="1"/>
</dbReference>
<comment type="caution">
    <text evidence="3">The sequence shown here is derived from an EMBL/GenBank/DDBJ whole genome shotgun (WGS) entry which is preliminary data.</text>
</comment>
<protein>
    <submittedName>
        <fullName evidence="3">Ubiquitin-conjugating enzyme E2 6</fullName>
        <ecNumber evidence="3">2.3.2.23</ecNumber>
    </submittedName>
</protein>
<evidence type="ECO:0000256" key="2">
    <source>
        <dbReference type="SAM" id="Phobius"/>
    </source>
</evidence>
<reference evidence="3 4" key="1">
    <citation type="submission" date="2024-02" db="EMBL/GenBank/DDBJ databases">
        <title>Discinaceae phylogenomics.</title>
        <authorList>
            <person name="Dirks A.C."/>
            <person name="James T.Y."/>
        </authorList>
    </citation>
    <scope>NUCLEOTIDE SEQUENCE [LARGE SCALE GENOMIC DNA]</scope>
    <source>
        <strain evidence="3 4">ACD0624</strain>
    </source>
</reference>
<keyword evidence="2" id="KW-1133">Transmembrane helix</keyword>
<keyword evidence="3" id="KW-0808">Transferase</keyword>
<feature type="transmembrane region" description="Helical" evidence="2">
    <location>
        <begin position="198"/>
        <end position="215"/>
    </location>
</feature>
<dbReference type="Gene3D" id="3.10.110.10">
    <property type="entry name" value="Ubiquitin Conjugating Enzyme"/>
    <property type="match status" value="1"/>
</dbReference>
<dbReference type="EC" id="2.3.2.23" evidence="3"/>
<evidence type="ECO:0000313" key="3">
    <source>
        <dbReference type="EMBL" id="KAL0630533.1"/>
    </source>
</evidence>
<proteinExistence type="predicted"/>
<keyword evidence="2" id="KW-0812">Transmembrane</keyword>
<gene>
    <name evidence="3" type="primary">UBC6</name>
    <name evidence="3" type="ORF">Q9L58_010621</name>
</gene>
<evidence type="ECO:0000256" key="1">
    <source>
        <dbReference type="SAM" id="MobiDB-lite"/>
    </source>
</evidence>
<keyword evidence="2" id="KW-0472">Membrane</keyword>
<keyword evidence="4" id="KW-1185">Reference proteome</keyword>
<dbReference type="InterPro" id="IPR016135">
    <property type="entry name" value="UBQ-conjugating_enzyme/RWD"/>
</dbReference>